<organism evidence="3 4">
    <name type="scientific">Dreissena polymorpha</name>
    <name type="common">Zebra mussel</name>
    <name type="synonym">Mytilus polymorpha</name>
    <dbReference type="NCBI Taxonomy" id="45954"/>
    <lineage>
        <taxon>Eukaryota</taxon>
        <taxon>Metazoa</taxon>
        <taxon>Spiralia</taxon>
        <taxon>Lophotrochozoa</taxon>
        <taxon>Mollusca</taxon>
        <taxon>Bivalvia</taxon>
        <taxon>Autobranchia</taxon>
        <taxon>Heteroconchia</taxon>
        <taxon>Euheterodonta</taxon>
        <taxon>Imparidentia</taxon>
        <taxon>Neoheterodontei</taxon>
        <taxon>Myida</taxon>
        <taxon>Dreissenoidea</taxon>
        <taxon>Dreissenidae</taxon>
        <taxon>Dreissena</taxon>
    </lineage>
</organism>
<evidence type="ECO:0000313" key="4">
    <source>
        <dbReference type="Proteomes" id="UP000828390"/>
    </source>
</evidence>
<comment type="caution">
    <text evidence="3">The sequence shown here is derived from an EMBL/GenBank/DDBJ whole genome shotgun (WGS) entry which is preliminary data.</text>
</comment>
<dbReference type="EMBL" id="JAIWYP010000006">
    <property type="protein sequence ID" value="KAH3809764.1"/>
    <property type="molecule type" value="Genomic_DNA"/>
</dbReference>
<reference evidence="3" key="1">
    <citation type="journal article" date="2019" name="bioRxiv">
        <title>The Genome of the Zebra Mussel, Dreissena polymorpha: A Resource for Invasive Species Research.</title>
        <authorList>
            <person name="McCartney M.A."/>
            <person name="Auch B."/>
            <person name="Kono T."/>
            <person name="Mallez S."/>
            <person name="Zhang Y."/>
            <person name="Obille A."/>
            <person name="Becker A."/>
            <person name="Abrahante J.E."/>
            <person name="Garbe J."/>
            <person name="Badalamenti J.P."/>
            <person name="Herman A."/>
            <person name="Mangelson H."/>
            <person name="Liachko I."/>
            <person name="Sullivan S."/>
            <person name="Sone E.D."/>
            <person name="Koren S."/>
            <person name="Silverstein K.A.T."/>
            <person name="Beckman K.B."/>
            <person name="Gohl D.M."/>
        </authorList>
    </citation>
    <scope>NUCLEOTIDE SEQUENCE</scope>
    <source>
        <strain evidence="3">Duluth1</strain>
        <tissue evidence="3">Whole animal</tissue>
    </source>
</reference>
<keyword evidence="2" id="KW-0732">Signal</keyword>
<sequence>MRAIECVLVVACALLTAHAAEPSCPVCSKYHYDEMVLERMIRNEIKWEQIVNDIKSINDNVNSALDEASVKIEQLKSRLEIQNQVVDDASGKIQNLTLGLDKQNQVVNAISVKIENLTLGLEKQKLEMDLITIRSQITI</sequence>
<dbReference type="AlphaFoldDB" id="A0A9D4JH06"/>
<evidence type="ECO:0000256" key="1">
    <source>
        <dbReference type="SAM" id="Coils"/>
    </source>
</evidence>
<evidence type="ECO:0000256" key="2">
    <source>
        <dbReference type="SAM" id="SignalP"/>
    </source>
</evidence>
<accession>A0A9D4JH06</accession>
<feature type="coiled-coil region" evidence="1">
    <location>
        <begin position="58"/>
        <end position="92"/>
    </location>
</feature>
<dbReference type="OrthoDB" id="6153102at2759"/>
<keyword evidence="1" id="KW-0175">Coiled coil</keyword>
<dbReference type="Proteomes" id="UP000828390">
    <property type="component" value="Unassembled WGS sequence"/>
</dbReference>
<name>A0A9D4JH06_DREPO</name>
<protein>
    <submittedName>
        <fullName evidence="3">Uncharacterized protein</fullName>
    </submittedName>
</protein>
<proteinExistence type="predicted"/>
<feature type="signal peptide" evidence="2">
    <location>
        <begin position="1"/>
        <end position="19"/>
    </location>
</feature>
<evidence type="ECO:0000313" key="3">
    <source>
        <dbReference type="EMBL" id="KAH3809764.1"/>
    </source>
</evidence>
<keyword evidence="4" id="KW-1185">Reference proteome</keyword>
<feature type="chain" id="PRO_5038360606" evidence="2">
    <location>
        <begin position="20"/>
        <end position="139"/>
    </location>
</feature>
<gene>
    <name evidence="3" type="ORF">DPMN_138143</name>
</gene>
<reference evidence="3" key="2">
    <citation type="submission" date="2020-11" db="EMBL/GenBank/DDBJ databases">
        <authorList>
            <person name="McCartney M.A."/>
            <person name="Auch B."/>
            <person name="Kono T."/>
            <person name="Mallez S."/>
            <person name="Becker A."/>
            <person name="Gohl D.M."/>
            <person name="Silverstein K.A.T."/>
            <person name="Koren S."/>
            <person name="Bechman K.B."/>
            <person name="Herman A."/>
            <person name="Abrahante J.E."/>
            <person name="Garbe J."/>
        </authorList>
    </citation>
    <scope>NUCLEOTIDE SEQUENCE</scope>
    <source>
        <strain evidence="3">Duluth1</strain>
        <tissue evidence="3">Whole animal</tissue>
    </source>
</reference>